<keyword evidence="1" id="KW-0175">Coiled coil</keyword>
<dbReference type="OrthoDB" id="1357586at2"/>
<evidence type="ECO:0008006" key="4">
    <source>
        <dbReference type="Google" id="ProtNLM"/>
    </source>
</evidence>
<dbReference type="AlphaFoldDB" id="A0A2H9VNT7"/>
<organism evidence="2 3">
    <name type="scientific">Mucilaginibacter auburnensis</name>
    <dbReference type="NCBI Taxonomy" id="1457233"/>
    <lineage>
        <taxon>Bacteria</taxon>
        <taxon>Pseudomonadati</taxon>
        <taxon>Bacteroidota</taxon>
        <taxon>Sphingobacteriia</taxon>
        <taxon>Sphingobacteriales</taxon>
        <taxon>Sphingobacteriaceae</taxon>
        <taxon>Mucilaginibacter</taxon>
    </lineage>
</organism>
<dbReference type="RefSeq" id="WP_100342284.1">
    <property type="nucleotide sequence ID" value="NZ_PGFJ01000002.1"/>
</dbReference>
<evidence type="ECO:0000313" key="2">
    <source>
        <dbReference type="EMBL" id="PJJ79981.1"/>
    </source>
</evidence>
<keyword evidence="3" id="KW-1185">Reference proteome</keyword>
<comment type="caution">
    <text evidence="2">The sequence shown here is derived from an EMBL/GenBank/DDBJ whole genome shotgun (WGS) entry which is preliminary data.</text>
</comment>
<gene>
    <name evidence="2" type="ORF">CLV57_3123</name>
</gene>
<reference evidence="2 3" key="1">
    <citation type="submission" date="2017-11" db="EMBL/GenBank/DDBJ databases">
        <title>Genomic Encyclopedia of Archaeal and Bacterial Type Strains, Phase II (KMG-II): From Individual Species to Whole Genera.</title>
        <authorList>
            <person name="Goeker M."/>
        </authorList>
    </citation>
    <scope>NUCLEOTIDE SEQUENCE [LARGE SCALE GENOMIC DNA]</scope>
    <source>
        <strain evidence="2 3">DSM 28175</strain>
    </source>
</reference>
<proteinExistence type="predicted"/>
<dbReference type="Proteomes" id="UP000242687">
    <property type="component" value="Unassembled WGS sequence"/>
</dbReference>
<evidence type="ECO:0000313" key="3">
    <source>
        <dbReference type="Proteomes" id="UP000242687"/>
    </source>
</evidence>
<protein>
    <recommendedName>
        <fullName evidence="4">Peptidase S74 domain-containing protein</fullName>
    </recommendedName>
</protein>
<accession>A0A2H9VNT7</accession>
<evidence type="ECO:0000256" key="1">
    <source>
        <dbReference type="SAM" id="Coils"/>
    </source>
</evidence>
<feature type="coiled-coil region" evidence="1">
    <location>
        <begin position="542"/>
        <end position="569"/>
    </location>
</feature>
<dbReference type="EMBL" id="PGFJ01000002">
    <property type="protein sequence ID" value="PJJ79981.1"/>
    <property type="molecule type" value="Genomic_DNA"/>
</dbReference>
<sequence>MKRIIITFVQVFLVGLAYGQWTAGTGNVYTTTSTDKVGIGTSSPTTQLDVLTTSATTAAPTTILKLTSKTSGTAEAGIGAGLDFSTQRADGGTGPVANITGIRTGVGTGSSSHGGLIFKTSLSSTLGLLEAMRINKNGLVGIGQPVPEYTLDISNTTNNTDNPVVRLKNLVTTGYTQTRLENDLAATSYFNLFGSAATGTTFGQPRGGLTVLRGGNTLAVGTASSNPLVFATNNSERMRVTPGGFVGIKTTAPTAELDVRGTITSVVDGSYANNGASTYSNTAWHGARFFSNRYRGTIAAPLTVQSNDRLGWLDFYGYDGTALQRAAEIGIAVDGAPSTGIIPGKIYFTTTDAAGVTVDRMTILNNGKVGIGVGAPTGMLHVIAPTSTTGTGSDIALYAGKGAASSNGGNVILGAGANGSGATAGSVVFLRGITNGANGVETMRIDNSGKVGIGTSIPDEKLTVNGNIRAKEVKVSLTVPAPDYVFDDEYELRPLKELQRYLNKNQHLPEIPSATQMEKEGVNLSDISMGLLKKVEELTLYLIEQNKKNEAQQVEIDMLKKQIQNLMLSKNDKDK</sequence>
<name>A0A2H9VNT7_9SPHI</name>